<keyword evidence="2" id="KW-1185">Reference proteome</keyword>
<dbReference type="Proteomes" id="UP000016935">
    <property type="component" value="Unassembled WGS sequence"/>
</dbReference>
<accession>R0IX96</accession>
<organism evidence="1 2">
    <name type="scientific">Exserohilum turcicum (strain 28A)</name>
    <name type="common">Northern leaf blight fungus</name>
    <name type="synonym">Setosphaeria turcica</name>
    <dbReference type="NCBI Taxonomy" id="671987"/>
    <lineage>
        <taxon>Eukaryota</taxon>
        <taxon>Fungi</taxon>
        <taxon>Dikarya</taxon>
        <taxon>Ascomycota</taxon>
        <taxon>Pezizomycotina</taxon>
        <taxon>Dothideomycetes</taxon>
        <taxon>Pleosporomycetidae</taxon>
        <taxon>Pleosporales</taxon>
        <taxon>Pleosporineae</taxon>
        <taxon>Pleosporaceae</taxon>
        <taxon>Exserohilum</taxon>
    </lineage>
</organism>
<name>R0IX96_EXST2</name>
<evidence type="ECO:0000313" key="1">
    <source>
        <dbReference type="EMBL" id="EOA89425.1"/>
    </source>
</evidence>
<protein>
    <submittedName>
        <fullName evidence="1">Uncharacterized protein</fullName>
    </submittedName>
</protein>
<dbReference type="GeneID" id="19400341"/>
<proteinExistence type="predicted"/>
<reference evidence="1 2" key="1">
    <citation type="journal article" date="2012" name="PLoS Pathog.">
        <title>Diverse lifestyles and strategies of plant pathogenesis encoded in the genomes of eighteen Dothideomycetes fungi.</title>
        <authorList>
            <person name="Ohm R.A."/>
            <person name="Feau N."/>
            <person name="Henrissat B."/>
            <person name="Schoch C.L."/>
            <person name="Horwitz B.A."/>
            <person name="Barry K.W."/>
            <person name="Condon B.J."/>
            <person name="Copeland A.C."/>
            <person name="Dhillon B."/>
            <person name="Glaser F."/>
            <person name="Hesse C.N."/>
            <person name="Kosti I."/>
            <person name="LaButti K."/>
            <person name="Lindquist E.A."/>
            <person name="Lucas S."/>
            <person name="Salamov A.A."/>
            <person name="Bradshaw R.E."/>
            <person name="Ciuffetti L."/>
            <person name="Hamelin R.C."/>
            <person name="Kema G.H.J."/>
            <person name="Lawrence C."/>
            <person name="Scott J.A."/>
            <person name="Spatafora J.W."/>
            <person name="Turgeon B.G."/>
            <person name="de Wit P.J.G.M."/>
            <person name="Zhong S."/>
            <person name="Goodwin S.B."/>
            <person name="Grigoriev I.V."/>
        </authorList>
    </citation>
    <scope>NUCLEOTIDE SEQUENCE [LARGE SCALE GENOMIC DNA]</scope>
    <source>
        <strain evidence="2">28A</strain>
    </source>
</reference>
<dbReference type="AlphaFoldDB" id="R0IX96"/>
<feature type="non-terminal residue" evidence="1">
    <location>
        <position position="58"/>
    </location>
</feature>
<dbReference type="RefSeq" id="XP_008023204.1">
    <property type="nucleotide sequence ID" value="XM_008025013.1"/>
</dbReference>
<sequence>MILVLQLRVRAKTSKECFFGYKKAVVRKKNGNYIRARADRQVDDDDDICRPSRGGTSN</sequence>
<gene>
    <name evidence="1" type="ORF">SETTUDRAFT_167897</name>
</gene>
<reference evidence="1 2" key="2">
    <citation type="journal article" date="2013" name="PLoS Genet.">
        <title>Comparative genome structure, secondary metabolite, and effector coding capacity across Cochliobolus pathogens.</title>
        <authorList>
            <person name="Condon B.J."/>
            <person name="Leng Y."/>
            <person name="Wu D."/>
            <person name="Bushley K.E."/>
            <person name="Ohm R.A."/>
            <person name="Otillar R."/>
            <person name="Martin J."/>
            <person name="Schackwitz W."/>
            <person name="Grimwood J."/>
            <person name="MohdZainudin N."/>
            <person name="Xue C."/>
            <person name="Wang R."/>
            <person name="Manning V.A."/>
            <person name="Dhillon B."/>
            <person name="Tu Z.J."/>
            <person name="Steffenson B.J."/>
            <person name="Salamov A."/>
            <person name="Sun H."/>
            <person name="Lowry S."/>
            <person name="LaButti K."/>
            <person name="Han J."/>
            <person name="Copeland A."/>
            <person name="Lindquist E."/>
            <person name="Barry K."/>
            <person name="Schmutz J."/>
            <person name="Baker S.E."/>
            <person name="Ciuffetti L.M."/>
            <person name="Grigoriev I.V."/>
            <person name="Zhong S."/>
            <person name="Turgeon B.G."/>
        </authorList>
    </citation>
    <scope>NUCLEOTIDE SEQUENCE [LARGE SCALE GENOMIC DNA]</scope>
    <source>
        <strain evidence="2">28A</strain>
    </source>
</reference>
<dbReference type="EMBL" id="KB908515">
    <property type="protein sequence ID" value="EOA89425.1"/>
    <property type="molecule type" value="Genomic_DNA"/>
</dbReference>
<evidence type="ECO:0000313" key="2">
    <source>
        <dbReference type="Proteomes" id="UP000016935"/>
    </source>
</evidence>
<dbReference type="HOGENOM" id="CLU_2984770_0_0_1"/>